<protein>
    <recommendedName>
        <fullName evidence="2">Serine aminopeptidase S33 domain-containing protein</fullName>
    </recommendedName>
</protein>
<evidence type="ECO:0000256" key="1">
    <source>
        <dbReference type="SAM" id="MobiDB-lite"/>
    </source>
</evidence>
<keyword evidence="4" id="KW-1185">Reference proteome</keyword>
<reference evidence="3" key="1">
    <citation type="submission" date="2020-10" db="EMBL/GenBank/DDBJ databases">
        <authorList>
            <person name="Kikuchi T."/>
        </authorList>
    </citation>
    <scope>NUCLEOTIDE SEQUENCE</scope>
    <source>
        <strain evidence="3">NKZ352</strain>
    </source>
</reference>
<dbReference type="GO" id="GO:0005886">
    <property type="term" value="C:plasma membrane"/>
    <property type="evidence" value="ECO:0007669"/>
    <property type="project" value="TreeGrafter"/>
</dbReference>
<accession>A0A8S1H7Q0</accession>
<dbReference type="AlphaFoldDB" id="A0A8S1H7Q0"/>
<comment type="caution">
    <text evidence="3">The sequence shown here is derived from an EMBL/GenBank/DDBJ whole genome shotgun (WGS) entry which is preliminary data.</text>
</comment>
<dbReference type="PANTHER" id="PTHR12277:SF39">
    <property type="entry name" value="SERINE AMINOPEPTIDASE S33 DOMAIN-CONTAINING PROTEIN"/>
    <property type="match status" value="1"/>
</dbReference>
<dbReference type="InterPro" id="IPR029058">
    <property type="entry name" value="AB_hydrolase_fold"/>
</dbReference>
<dbReference type="EMBL" id="CAJGYM010000028">
    <property type="protein sequence ID" value="CAD6192466.1"/>
    <property type="molecule type" value="Genomic_DNA"/>
</dbReference>
<feature type="region of interest" description="Disordered" evidence="1">
    <location>
        <begin position="317"/>
        <end position="342"/>
    </location>
</feature>
<evidence type="ECO:0000259" key="2">
    <source>
        <dbReference type="Pfam" id="PF12146"/>
    </source>
</evidence>
<dbReference type="Proteomes" id="UP000835052">
    <property type="component" value="Unassembled WGS sequence"/>
</dbReference>
<dbReference type="OrthoDB" id="446723at2759"/>
<proteinExistence type="predicted"/>
<evidence type="ECO:0000313" key="3">
    <source>
        <dbReference type="EMBL" id="CAD6192466.1"/>
    </source>
</evidence>
<organism evidence="3 4">
    <name type="scientific">Caenorhabditis auriculariae</name>
    <dbReference type="NCBI Taxonomy" id="2777116"/>
    <lineage>
        <taxon>Eukaryota</taxon>
        <taxon>Metazoa</taxon>
        <taxon>Ecdysozoa</taxon>
        <taxon>Nematoda</taxon>
        <taxon>Chromadorea</taxon>
        <taxon>Rhabditida</taxon>
        <taxon>Rhabditina</taxon>
        <taxon>Rhabditomorpha</taxon>
        <taxon>Rhabditoidea</taxon>
        <taxon>Rhabditidae</taxon>
        <taxon>Peloderinae</taxon>
        <taxon>Caenorhabditis</taxon>
    </lineage>
</organism>
<dbReference type="SUPFAM" id="SSF53474">
    <property type="entry name" value="alpha/beta-Hydrolases"/>
    <property type="match status" value="1"/>
</dbReference>
<name>A0A8S1H7Q0_9PELO</name>
<gene>
    <name evidence="3" type="ORF">CAUJ_LOCUS8385</name>
</gene>
<dbReference type="GO" id="GO:0010008">
    <property type="term" value="C:endosome membrane"/>
    <property type="evidence" value="ECO:0007669"/>
    <property type="project" value="TreeGrafter"/>
</dbReference>
<dbReference type="PANTHER" id="PTHR12277">
    <property type="entry name" value="ALPHA/BETA HYDROLASE DOMAIN-CONTAINING PROTEIN"/>
    <property type="match status" value="1"/>
</dbReference>
<feature type="domain" description="Serine aminopeptidase S33" evidence="2">
    <location>
        <begin position="141"/>
        <end position="219"/>
    </location>
</feature>
<dbReference type="Pfam" id="PF12146">
    <property type="entry name" value="Hydrolase_4"/>
    <property type="match status" value="1"/>
</dbReference>
<sequence>MVVVDDEEQESRGCCDVFCALAQLCGVFCYISCPPVPSIITNKLAFHPPKKGVTYHLRSKEEPEKTINSAVEVNDENFEIVVHSLHASHHTEFQTPSENIETKDAILAQQVLLFCQPNSSDVGGFLQPVLMNLVNFAQVFEMDVYAFDYSGYGYSTGSPCEKNIYADVRAVYQHIREKRPEMKIVLMGFSIGTTAAVDLASSNPDGLAGVILVAPFTSGLRLMSSKPTKKKSWCVDSFRSYDKVNKINARVLICHGDKDEVIPIEHGMALHQRLKNPVTVSIIHGANHQTILSGRYSQTFTRIFRFLKDETEVNGGNETIESISGNPPTNPNFSNSAGCRDQ</sequence>
<dbReference type="GO" id="GO:0008474">
    <property type="term" value="F:palmitoyl-(protein) hydrolase activity"/>
    <property type="evidence" value="ECO:0007669"/>
    <property type="project" value="TreeGrafter"/>
</dbReference>
<evidence type="ECO:0000313" key="4">
    <source>
        <dbReference type="Proteomes" id="UP000835052"/>
    </source>
</evidence>
<dbReference type="InterPro" id="IPR022742">
    <property type="entry name" value="Hydrolase_4"/>
</dbReference>
<dbReference type="Gene3D" id="3.40.50.1820">
    <property type="entry name" value="alpha/beta hydrolase"/>
    <property type="match status" value="1"/>
</dbReference>